<dbReference type="EMBL" id="SSSM01000001">
    <property type="protein sequence ID" value="THG33480.1"/>
    <property type="molecule type" value="Genomic_DNA"/>
</dbReference>
<proteinExistence type="predicted"/>
<comment type="caution">
    <text evidence="1">The sequence shown here is derived from an EMBL/GenBank/DDBJ whole genome shotgun (WGS) entry which is preliminary data.</text>
</comment>
<dbReference type="InterPro" id="IPR007325">
    <property type="entry name" value="KFase/CYL"/>
</dbReference>
<dbReference type="Gene3D" id="3.50.30.50">
    <property type="entry name" value="Putative cyclase"/>
    <property type="match status" value="1"/>
</dbReference>
<keyword evidence="2" id="KW-1185">Reference proteome</keyword>
<name>A0A4S4FS06_9MICO</name>
<dbReference type="PANTHER" id="PTHR31118">
    <property type="entry name" value="CYCLASE-LIKE PROTEIN 2"/>
    <property type="match status" value="1"/>
</dbReference>
<dbReference type="OrthoDB" id="7067800at2"/>
<evidence type="ECO:0000313" key="1">
    <source>
        <dbReference type="EMBL" id="THG33480.1"/>
    </source>
</evidence>
<dbReference type="GO" id="GO:0004061">
    <property type="term" value="F:arylformamidase activity"/>
    <property type="evidence" value="ECO:0007669"/>
    <property type="project" value="InterPro"/>
</dbReference>
<dbReference type="PANTHER" id="PTHR31118:SF12">
    <property type="entry name" value="CYCLASE-LIKE PROTEIN 2"/>
    <property type="match status" value="1"/>
</dbReference>
<dbReference type="AlphaFoldDB" id="A0A4S4FS06"/>
<evidence type="ECO:0000313" key="2">
    <source>
        <dbReference type="Proteomes" id="UP000309133"/>
    </source>
</evidence>
<gene>
    <name evidence="1" type="ORF">E6C64_03855</name>
</gene>
<dbReference type="SUPFAM" id="SSF102198">
    <property type="entry name" value="Putative cyclase"/>
    <property type="match status" value="1"/>
</dbReference>
<sequence length="303" mass="32101">MPQYRAVFDAEISFVNGGGLSAHGFRLDLPSGDVDQAQIGALLVQHLGLALVGSVKLSGLQIVEEAHTGSRGIVAQVDAPAPRRLVDLSHVIRDGLVTMPGMPVPRMTAHLSREASRSVYAAGTEFEIPRIEMIANTGTYLDTAYHRYADGGDLAGLLLEGVVDVRIELIRLPGATERGIPAEVFYDREVSGAAVLLHTGWDRHFGTPAYGDPAPFLTEAGARYLVEQGVGLVGIDSINIDSMTADAAGERPAHSLLLAAGIPIVEHLTNLGDVPPRGATFTAVPPKVEAFGTFPVRAFATIR</sequence>
<reference evidence="1 2" key="1">
    <citation type="submission" date="2019-04" db="EMBL/GenBank/DDBJ databases">
        <authorList>
            <person name="Jiang L."/>
        </authorList>
    </citation>
    <scope>NUCLEOTIDE SEQUENCE [LARGE SCALE GENOMIC DNA]</scope>
    <source>
        <strain evidence="1 2">YIM 131853</strain>
    </source>
</reference>
<dbReference type="Proteomes" id="UP000309133">
    <property type="component" value="Unassembled WGS sequence"/>
</dbReference>
<organism evidence="1 2">
    <name type="scientific">Naasia lichenicola</name>
    <dbReference type="NCBI Taxonomy" id="2565933"/>
    <lineage>
        <taxon>Bacteria</taxon>
        <taxon>Bacillati</taxon>
        <taxon>Actinomycetota</taxon>
        <taxon>Actinomycetes</taxon>
        <taxon>Micrococcales</taxon>
        <taxon>Microbacteriaceae</taxon>
        <taxon>Naasia</taxon>
    </lineage>
</organism>
<protein>
    <submittedName>
        <fullName evidence="1">Cyclase family protein</fullName>
    </submittedName>
</protein>
<dbReference type="Pfam" id="PF04199">
    <property type="entry name" value="Cyclase"/>
    <property type="match status" value="1"/>
</dbReference>
<dbReference type="GO" id="GO:0019441">
    <property type="term" value="P:L-tryptophan catabolic process to kynurenine"/>
    <property type="evidence" value="ECO:0007669"/>
    <property type="project" value="InterPro"/>
</dbReference>
<dbReference type="RefSeq" id="WP_136426262.1">
    <property type="nucleotide sequence ID" value="NZ_SSSM01000001.1"/>
</dbReference>
<dbReference type="InterPro" id="IPR037175">
    <property type="entry name" value="KFase_sf"/>
</dbReference>
<accession>A0A4S4FS06</accession>